<proteinExistence type="predicted"/>
<gene>
    <name evidence="1" type="ORF">OKA04_20130</name>
</gene>
<protein>
    <recommendedName>
        <fullName evidence="3">Lipoprotein</fullName>
    </recommendedName>
</protein>
<dbReference type="Proteomes" id="UP001207930">
    <property type="component" value="Unassembled WGS sequence"/>
</dbReference>
<accession>A0ABT3FU38</accession>
<name>A0ABT3FU38_9BACT</name>
<keyword evidence="2" id="KW-1185">Reference proteome</keyword>
<comment type="caution">
    <text evidence="1">The sequence shown here is derived from an EMBL/GenBank/DDBJ whole genome shotgun (WGS) entry which is preliminary data.</text>
</comment>
<dbReference type="PROSITE" id="PS51257">
    <property type="entry name" value="PROKAR_LIPOPROTEIN"/>
    <property type="match status" value="1"/>
</dbReference>
<organism evidence="1 2">
    <name type="scientific">Luteolibacter flavescens</name>
    <dbReference type="NCBI Taxonomy" id="1859460"/>
    <lineage>
        <taxon>Bacteria</taxon>
        <taxon>Pseudomonadati</taxon>
        <taxon>Verrucomicrobiota</taxon>
        <taxon>Verrucomicrobiia</taxon>
        <taxon>Verrucomicrobiales</taxon>
        <taxon>Verrucomicrobiaceae</taxon>
        <taxon>Luteolibacter</taxon>
    </lineage>
</organism>
<evidence type="ECO:0008006" key="3">
    <source>
        <dbReference type="Google" id="ProtNLM"/>
    </source>
</evidence>
<sequence length="238" mass="25420">MNLPRLSHQLRRLLSLPVAIVSLALASCYGPVAVDQSFKSNRQMKVAVITMQAPTASVHHVGSQGLLDMAANHAMATGGRRELESYPSQAKLDEAGKQFAKRLSSHGYKATHLPSIHPTYKDINPMTAKPSASKPIPGTGSYLNGYDAAIYLSMPAVGRAKLVYAFIPLSGSSAIAPMQGAMYSTSDQKILWRSAIPVINTGDGVSIDGDGKDALYRAIDTAVKASSDKVQSHFFEGF</sequence>
<reference evidence="1 2" key="1">
    <citation type="submission" date="2022-10" db="EMBL/GenBank/DDBJ databases">
        <title>Luteolibacter flavescens strain MCCC 1K03193, whole genome shotgun sequencing project.</title>
        <authorList>
            <person name="Zhao G."/>
            <person name="Shen L."/>
        </authorList>
    </citation>
    <scope>NUCLEOTIDE SEQUENCE [LARGE SCALE GENOMIC DNA]</scope>
    <source>
        <strain evidence="1 2">MCCC 1K03193</strain>
    </source>
</reference>
<dbReference type="EMBL" id="JAPDDS010000014">
    <property type="protein sequence ID" value="MCW1887057.1"/>
    <property type="molecule type" value="Genomic_DNA"/>
</dbReference>
<evidence type="ECO:0000313" key="1">
    <source>
        <dbReference type="EMBL" id="MCW1887057.1"/>
    </source>
</evidence>
<evidence type="ECO:0000313" key="2">
    <source>
        <dbReference type="Proteomes" id="UP001207930"/>
    </source>
</evidence>
<dbReference type="RefSeq" id="WP_264503011.1">
    <property type="nucleotide sequence ID" value="NZ_JAPDDS010000014.1"/>
</dbReference>